<dbReference type="Gene3D" id="3.10.310.50">
    <property type="match status" value="1"/>
</dbReference>
<accession>A0A3S1BUF0</accession>
<evidence type="ECO:0000313" key="2">
    <source>
        <dbReference type="EMBL" id="RUS91539.1"/>
    </source>
</evidence>
<dbReference type="Pfam" id="PF17175">
    <property type="entry name" value="MOLO1"/>
    <property type="match status" value="1"/>
</dbReference>
<evidence type="ECO:0008006" key="4">
    <source>
        <dbReference type="Google" id="ProtNLM"/>
    </source>
</evidence>
<name>A0A3S1BUF0_ELYCH</name>
<feature type="signal peptide" evidence="1">
    <location>
        <begin position="1"/>
        <end position="24"/>
    </location>
</feature>
<comment type="caution">
    <text evidence="2">The sequence shown here is derived from an EMBL/GenBank/DDBJ whole genome shotgun (WGS) entry which is preliminary data.</text>
</comment>
<proteinExistence type="predicted"/>
<evidence type="ECO:0000313" key="3">
    <source>
        <dbReference type="Proteomes" id="UP000271974"/>
    </source>
</evidence>
<gene>
    <name evidence="2" type="ORF">EGW08_000654</name>
</gene>
<dbReference type="InterPro" id="IPR033438">
    <property type="entry name" value="MOLO1"/>
</dbReference>
<dbReference type="PANTHER" id="PTHR33748:SF5">
    <property type="entry name" value="GROUND-LIKE DOMAIN-CONTAINING PROTEIN"/>
    <property type="match status" value="1"/>
</dbReference>
<dbReference type="Proteomes" id="UP000271974">
    <property type="component" value="Unassembled WGS sequence"/>
</dbReference>
<dbReference type="AlphaFoldDB" id="A0A3S1BUF0"/>
<dbReference type="OrthoDB" id="8062037at2759"/>
<keyword evidence="1" id="KW-0732">Signal</keyword>
<sequence>MSSQLCWALLPILLLLGLPAPSMCQGRGQEGLRRRWSVRDFPDPQSQNKDQQNLCRRTDISSVCDPNNIISIAKADAIDAQIDEVFTETVCACPACSRLNSGYIIRVALMPQFERVFSDGENTTLGLLRDAQMYSYMLSQKWRMGGNCNETVLIVYAQEDNMLYTLTRRTSRQVLTDTHIQNVLLLVRHYFDNRSTIGDGLLEMIRKYKLILKGEDGQPSRFRTD</sequence>
<evidence type="ECO:0000256" key="1">
    <source>
        <dbReference type="SAM" id="SignalP"/>
    </source>
</evidence>
<dbReference type="GO" id="GO:0005892">
    <property type="term" value="C:acetylcholine-gated channel complex"/>
    <property type="evidence" value="ECO:0007669"/>
    <property type="project" value="InterPro"/>
</dbReference>
<organism evidence="2 3">
    <name type="scientific">Elysia chlorotica</name>
    <name type="common">Eastern emerald elysia</name>
    <name type="synonym">Sea slug</name>
    <dbReference type="NCBI Taxonomy" id="188477"/>
    <lineage>
        <taxon>Eukaryota</taxon>
        <taxon>Metazoa</taxon>
        <taxon>Spiralia</taxon>
        <taxon>Lophotrochozoa</taxon>
        <taxon>Mollusca</taxon>
        <taxon>Gastropoda</taxon>
        <taxon>Heterobranchia</taxon>
        <taxon>Euthyneura</taxon>
        <taxon>Panpulmonata</taxon>
        <taxon>Sacoglossa</taxon>
        <taxon>Placobranchoidea</taxon>
        <taxon>Plakobranchidae</taxon>
        <taxon>Elysia</taxon>
    </lineage>
</organism>
<reference evidence="2 3" key="1">
    <citation type="submission" date="2019-01" db="EMBL/GenBank/DDBJ databases">
        <title>A draft genome assembly of the solar-powered sea slug Elysia chlorotica.</title>
        <authorList>
            <person name="Cai H."/>
            <person name="Li Q."/>
            <person name="Fang X."/>
            <person name="Li J."/>
            <person name="Curtis N.E."/>
            <person name="Altenburger A."/>
            <person name="Shibata T."/>
            <person name="Feng M."/>
            <person name="Maeda T."/>
            <person name="Schwartz J.A."/>
            <person name="Shigenobu S."/>
            <person name="Lundholm N."/>
            <person name="Nishiyama T."/>
            <person name="Yang H."/>
            <person name="Hasebe M."/>
            <person name="Li S."/>
            <person name="Pierce S.K."/>
            <person name="Wang J."/>
        </authorList>
    </citation>
    <scope>NUCLEOTIDE SEQUENCE [LARGE SCALE GENOMIC DNA]</scope>
    <source>
        <strain evidence="2">EC2010</strain>
        <tissue evidence="2">Whole organism of an adult</tissue>
    </source>
</reference>
<dbReference type="EMBL" id="RQTK01000009">
    <property type="protein sequence ID" value="RUS91539.1"/>
    <property type="molecule type" value="Genomic_DNA"/>
</dbReference>
<dbReference type="PANTHER" id="PTHR33748">
    <property type="entry name" value="PROTEIN CBG04600"/>
    <property type="match status" value="1"/>
</dbReference>
<protein>
    <recommendedName>
        <fullName evidence="4">TPM domain-containing protein</fullName>
    </recommendedName>
</protein>
<keyword evidence="3" id="KW-1185">Reference proteome</keyword>
<feature type="chain" id="PRO_5018658996" description="TPM domain-containing protein" evidence="1">
    <location>
        <begin position="25"/>
        <end position="225"/>
    </location>
</feature>